<dbReference type="Pfam" id="PF00341">
    <property type="entry name" value="PDGF"/>
    <property type="match status" value="1"/>
</dbReference>
<dbReference type="GO" id="GO:0005615">
    <property type="term" value="C:extracellular space"/>
    <property type="evidence" value="ECO:0007669"/>
    <property type="project" value="TreeGrafter"/>
</dbReference>
<dbReference type="InterPro" id="IPR050507">
    <property type="entry name" value="PDGF/VEGF_growth_factor"/>
</dbReference>
<accession>A0A9D3PP66</accession>
<evidence type="ECO:0000256" key="14">
    <source>
        <dbReference type="ARBA" id="ARBA00055409"/>
    </source>
</evidence>
<evidence type="ECO:0000256" key="3">
    <source>
        <dbReference type="ARBA" id="ARBA00022473"/>
    </source>
</evidence>
<dbReference type="GO" id="GO:0016020">
    <property type="term" value="C:membrane"/>
    <property type="evidence" value="ECO:0007669"/>
    <property type="project" value="InterPro"/>
</dbReference>
<keyword evidence="12" id="KW-0325">Glycoprotein</keyword>
<keyword evidence="9" id="KW-0221">Differentiation</keyword>
<keyword evidence="6" id="KW-0165">Cleavage on pair of basic residues</keyword>
<evidence type="ECO:0000256" key="5">
    <source>
        <dbReference type="ARBA" id="ARBA00022657"/>
    </source>
</evidence>
<evidence type="ECO:0000256" key="9">
    <source>
        <dbReference type="ARBA" id="ARBA00022782"/>
    </source>
</evidence>
<keyword evidence="3" id="KW-0217">Developmental protein</keyword>
<keyword evidence="13" id="KW-0497">Mitogen</keyword>
<gene>
    <name evidence="21" type="ORF">MATL_G00195030</name>
</gene>
<evidence type="ECO:0000313" key="21">
    <source>
        <dbReference type="EMBL" id="KAG7461809.1"/>
    </source>
</evidence>
<dbReference type="AlphaFoldDB" id="A0A9D3PP66"/>
<evidence type="ECO:0000256" key="15">
    <source>
        <dbReference type="ARBA" id="ARBA00063227"/>
    </source>
</evidence>
<keyword evidence="10 19" id="KW-0339">Growth factor</keyword>
<dbReference type="GO" id="GO:0043185">
    <property type="term" value="F:vascular endothelial growth factor receptor 3 binding"/>
    <property type="evidence" value="ECO:0007669"/>
    <property type="project" value="TreeGrafter"/>
</dbReference>
<dbReference type="InterPro" id="IPR029034">
    <property type="entry name" value="Cystine-knot_cytokine"/>
</dbReference>
<sequence length="240" mass="27385">MKMIYPKYWTMLRCRSKRGLQFTTRDHVSSETSTEQPLTFAAAFFNIEILKSIDAEWRKTLCMPRQVCVDVGREFGAATNVFYKPPCVSVYRCGGCCNREELQCKNISTSYISKTLFEITVPVTKGTKPVTINFANHTSCRCLSKEDVQRQMHSIIRRSLADCNVENKTCPENHIWNSHLCRCVIQHSSLPSQHSMQSFFTDVCGPDQELDDDTCQVTTQMLLAREKVSACNMQLLPSTL</sequence>
<evidence type="ECO:0000256" key="13">
    <source>
        <dbReference type="ARBA" id="ARBA00023246"/>
    </source>
</evidence>
<comment type="caution">
    <text evidence="21">The sequence shown here is derived from an EMBL/GenBank/DDBJ whole genome shotgun (WGS) entry which is preliminary data.</text>
</comment>
<dbReference type="FunFam" id="2.10.90.10:FF:000025">
    <property type="entry name" value="vascular endothelial growth factor C"/>
    <property type="match status" value="1"/>
</dbReference>
<dbReference type="SUPFAM" id="SSF57501">
    <property type="entry name" value="Cystine-knot cytokines"/>
    <property type="match status" value="1"/>
</dbReference>
<name>A0A9D3PP66_MEGAT</name>
<dbReference type="OrthoDB" id="9981160at2759"/>
<dbReference type="GO" id="GO:0030154">
    <property type="term" value="P:cell differentiation"/>
    <property type="evidence" value="ECO:0007669"/>
    <property type="project" value="UniProtKB-KW"/>
</dbReference>
<dbReference type="GO" id="GO:0060754">
    <property type="term" value="P:positive regulation of mast cell chemotaxis"/>
    <property type="evidence" value="ECO:0007669"/>
    <property type="project" value="TreeGrafter"/>
</dbReference>
<dbReference type="PROSITE" id="PS50278">
    <property type="entry name" value="PDGF_2"/>
    <property type="match status" value="1"/>
</dbReference>
<dbReference type="GO" id="GO:0050930">
    <property type="term" value="P:induction of positive chemotaxis"/>
    <property type="evidence" value="ECO:0007669"/>
    <property type="project" value="TreeGrafter"/>
</dbReference>
<dbReference type="InterPro" id="IPR000072">
    <property type="entry name" value="PDGF/VEGF_dom"/>
</dbReference>
<protein>
    <recommendedName>
        <fullName evidence="16">Vascular endothelial growth factor C</fullName>
    </recommendedName>
    <alternativeName>
        <fullName evidence="17">Flt4 ligand</fullName>
    </alternativeName>
    <alternativeName>
        <fullName evidence="18">Vascular endothelial growth factor-related protein</fullName>
    </alternativeName>
</protein>
<dbReference type="GO" id="GO:0048010">
    <property type="term" value="P:vascular endothelial growth factor receptor signaling pathway"/>
    <property type="evidence" value="ECO:0007669"/>
    <property type="project" value="TreeGrafter"/>
</dbReference>
<dbReference type="GO" id="GO:0051781">
    <property type="term" value="P:positive regulation of cell division"/>
    <property type="evidence" value="ECO:0007669"/>
    <property type="project" value="UniProtKB-KW"/>
</dbReference>
<comment type="subcellular location">
    <subcellularLocation>
        <location evidence="1">Secreted</location>
    </subcellularLocation>
</comment>
<evidence type="ECO:0000256" key="8">
    <source>
        <dbReference type="ARBA" id="ARBA00022737"/>
    </source>
</evidence>
<evidence type="ECO:0000259" key="20">
    <source>
        <dbReference type="PROSITE" id="PS50278"/>
    </source>
</evidence>
<evidence type="ECO:0000256" key="12">
    <source>
        <dbReference type="ARBA" id="ARBA00023180"/>
    </source>
</evidence>
<dbReference type="PANTHER" id="PTHR12025:SF3">
    <property type="entry name" value="VASCULAR ENDOTHELIAL GROWTH FACTOR C"/>
    <property type="match status" value="1"/>
</dbReference>
<evidence type="ECO:0000313" key="22">
    <source>
        <dbReference type="Proteomes" id="UP001046870"/>
    </source>
</evidence>
<evidence type="ECO:0000256" key="2">
    <source>
        <dbReference type="ARBA" id="ARBA00006686"/>
    </source>
</evidence>
<dbReference type="GO" id="GO:0002040">
    <property type="term" value="P:sprouting angiogenesis"/>
    <property type="evidence" value="ECO:0007669"/>
    <property type="project" value="TreeGrafter"/>
</dbReference>
<evidence type="ECO:0000256" key="10">
    <source>
        <dbReference type="ARBA" id="ARBA00023030"/>
    </source>
</evidence>
<proteinExistence type="inferred from homology"/>
<dbReference type="GO" id="GO:0042056">
    <property type="term" value="F:chemoattractant activity"/>
    <property type="evidence" value="ECO:0007669"/>
    <property type="project" value="TreeGrafter"/>
</dbReference>
<evidence type="ECO:0000256" key="6">
    <source>
        <dbReference type="ARBA" id="ARBA00022685"/>
    </source>
</evidence>
<dbReference type="GO" id="GO:0008083">
    <property type="term" value="F:growth factor activity"/>
    <property type="evidence" value="ECO:0007669"/>
    <property type="project" value="UniProtKB-KW"/>
</dbReference>
<organism evidence="21 22">
    <name type="scientific">Megalops atlanticus</name>
    <name type="common">Tarpon</name>
    <name type="synonym">Clupea gigantea</name>
    <dbReference type="NCBI Taxonomy" id="7932"/>
    <lineage>
        <taxon>Eukaryota</taxon>
        <taxon>Metazoa</taxon>
        <taxon>Chordata</taxon>
        <taxon>Craniata</taxon>
        <taxon>Vertebrata</taxon>
        <taxon>Euteleostomi</taxon>
        <taxon>Actinopterygii</taxon>
        <taxon>Neopterygii</taxon>
        <taxon>Teleostei</taxon>
        <taxon>Elopiformes</taxon>
        <taxon>Megalopidae</taxon>
        <taxon>Megalops</taxon>
    </lineage>
</organism>
<dbReference type="GO" id="GO:0038084">
    <property type="term" value="P:vascular endothelial growth factor signaling pathway"/>
    <property type="evidence" value="ECO:0007669"/>
    <property type="project" value="TreeGrafter"/>
</dbReference>
<evidence type="ECO:0000256" key="16">
    <source>
        <dbReference type="ARBA" id="ARBA00070957"/>
    </source>
</evidence>
<dbReference type="SMART" id="SM00141">
    <property type="entry name" value="PDGF"/>
    <property type="match status" value="1"/>
</dbReference>
<dbReference type="CDD" id="cd00135">
    <property type="entry name" value="PDGF"/>
    <property type="match status" value="1"/>
</dbReference>
<dbReference type="GO" id="GO:0001666">
    <property type="term" value="P:response to hypoxia"/>
    <property type="evidence" value="ECO:0007669"/>
    <property type="project" value="TreeGrafter"/>
</dbReference>
<evidence type="ECO:0000256" key="17">
    <source>
        <dbReference type="ARBA" id="ARBA00080219"/>
    </source>
</evidence>
<dbReference type="GO" id="GO:0001938">
    <property type="term" value="P:positive regulation of endothelial cell proliferation"/>
    <property type="evidence" value="ECO:0007669"/>
    <property type="project" value="TreeGrafter"/>
</dbReference>
<comment type="function">
    <text evidence="14">Growth factor active in angiogenesis, and endothelial cell growth, stimulating their proliferation and migration and also has effects on the permeability of blood vessels. May function in angiogenesis of the venous and lymphatic vascular systems during embryogenesis, and also in the maintenance of differentiated lymphatic endothelium in adults. Binds and activates KDR/VEGFR2 and FLT4/VEGFR3 receptors.</text>
</comment>
<dbReference type="GO" id="GO:0045766">
    <property type="term" value="P:positive regulation of angiogenesis"/>
    <property type="evidence" value="ECO:0007669"/>
    <property type="project" value="TreeGrafter"/>
</dbReference>
<comment type="similarity">
    <text evidence="2 19">Belongs to the PDGF/VEGF growth factor family.</text>
</comment>
<evidence type="ECO:0000256" key="7">
    <source>
        <dbReference type="ARBA" id="ARBA00022729"/>
    </source>
</evidence>
<dbReference type="InterPro" id="IPR023581">
    <property type="entry name" value="PD_growth_factor_CS"/>
</dbReference>
<keyword evidence="22" id="KW-1185">Reference proteome</keyword>
<dbReference type="EMBL" id="JAFDVH010000017">
    <property type="protein sequence ID" value="KAG7461809.1"/>
    <property type="molecule type" value="Genomic_DNA"/>
</dbReference>
<keyword evidence="4" id="KW-0964">Secreted</keyword>
<evidence type="ECO:0000256" key="1">
    <source>
        <dbReference type="ARBA" id="ARBA00004613"/>
    </source>
</evidence>
<evidence type="ECO:0000256" key="11">
    <source>
        <dbReference type="ARBA" id="ARBA00023157"/>
    </source>
</evidence>
<comment type="subunit">
    <text evidence="15">Homodimer; non-covalent and antiparallel. Interacts with FLT4/VEGFR3; the interaction is required for FLT4/VEGFR3 homodimarization and activation.</text>
</comment>
<keyword evidence="11" id="KW-1015">Disulfide bond</keyword>
<dbReference type="Proteomes" id="UP001046870">
    <property type="component" value="Chromosome 17"/>
</dbReference>
<reference evidence="21" key="1">
    <citation type="submission" date="2021-01" db="EMBL/GenBank/DDBJ databases">
        <authorList>
            <person name="Zahm M."/>
            <person name="Roques C."/>
            <person name="Cabau C."/>
            <person name="Klopp C."/>
            <person name="Donnadieu C."/>
            <person name="Jouanno E."/>
            <person name="Lampietro C."/>
            <person name="Louis A."/>
            <person name="Herpin A."/>
            <person name="Echchiki A."/>
            <person name="Berthelot C."/>
            <person name="Parey E."/>
            <person name="Roest-Crollius H."/>
            <person name="Braasch I."/>
            <person name="Postlethwait J."/>
            <person name="Bobe J."/>
            <person name="Montfort J."/>
            <person name="Bouchez O."/>
            <person name="Begum T."/>
            <person name="Mejri S."/>
            <person name="Adams A."/>
            <person name="Chen W.-J."/>
            <person name="Guiguen Y."/>
        </authorList>
    </citation>
    <scope>NUCLEOTIDE SEQUENCE</scope>
    <source>
        <strain evidence="21">YG-15Mar2019-1</strain>
        <tissue evidence="21">Brain</tissue>
    </source>
</reference>
<dbReference type="PROSITE" id="PS00249">
    <property type="entry name" value="PDGF_1"/>
    <property type="match status" value="1"/>
</dbReference>
<dbReference type="Gene3D" id="2.10.90.10">
    <property type="entry name" value="Cystine-knot cytokines"/>
    <property type="match status" value="1"/>
</dbReference>
<feature type="domain" description="Platelet-derived growth factor (PDGF) family profile" evidence="20">
    <location>
        <begin position="48"/>
        <end position="147"/>
    </location>
</feature>
<evidence type="ECO:0000256" key="18">
    <source>
        <dbReference type="ARBA" id="ARBA00082345"/>
    </source>
</evidence>
<evidence type="ECO:0000256" key="19">
    <source>
        <dbReference type="RuleBase" id="RU003818"/>
    </source>
</evidence>
<keyword evidence="7" id="KW-0732">Signal</keyword>
<keyword evidence="8" id="KW-0677">Repeat</keyword>
<keyword evidence="5" id="KW-0037">Angiogenesis</keyword>
<dbReference type="PANTHER" id="PTHR12025">
    <property type="entry name" value="VASCULAR ENDOTHELIAL GROWTH FACTOR"/>
    <property type="match status" value="1"/>
</dbReference>
<evidence type="ECO:0000256" key="4">
    <source>
        <dbReference type="ARBA" id="ARBA00022525"/>
    </source>
</evidence>